<feature type="transmembrane region" description="Helical" evidence="2">
    <location>
        <begin position="241"/>
        <end position="263"/>
    </location>
</feature>
<dbReference type="SUPFAM" id="SSF48403">
    <property type="entry name" value="Ankyrin repeat"/>
    <property type="match status" value="1"/>
</dbReference>
<proteinExistence type="predicted"/>
<feature type="repeat" description="ANK" evidence="1">
    <location>
        <begin position="205"/>
        <end position="238"/>
    </location>
</feature>
<keyword evidence="2" id="KW-0812">Transmembrane</keyword>
<name>X6M3A2_RETFI</name>
<dbReference type="SMART" id="SM00248">
    <property type="entry name" value="ANK"/>
    <property type="match status" value="2"/>
</dbReference>
<evidence type="ECO:0000256" key="1">
    <source>
        <dbReference type="PROSITE-ProRule" id="PRU00023"/>
    </source>
</evidence>
<evidence type="ECO:0000256" key="2">
    <source>
        <dbReference type="SAM" id="Phobius"/>
    </source>
</evidence>
<keyword evidence="2" id="KW-1133">Transmembrane helix</keyword>
<dbReference type="PROSITE" id="PS50088">
    <property type="entry name" value="ANK_REPEAT"/>
    <property type="match status" value="1"/>
</dbReference>
<dbReference type="Pfam" id="PF12796">
    <property type="entry name" value="Ank_2"/>
    <property type="match status" value="1"/>
</dbReference>
<dbReference type="PANTHER" id="PTHR24183:SF1">
    <property type="entry name" value="FIBRONECTIN TYPE 3 AND ANKYRIN REPEAT DOMAINS PROTEIN 1"/>
    <property type="match status" value="1"/>
</dbReference>
<comment type="caution">
    <text evidence="3">The sequence shown here is derived from an EMBL/GenBank/DDBJ whole genome shotgun (WGS) entry which is preliminary data.</text>
</comment>
<keyword evidence="4" id="KW-1185">Reference proteome</keyword>
<sequence>TTRVAIGASIWESDNLKFDFRKWMTHAEIGLNKAIARDWNCCVLSKGDEADLSQLNALAVPPSTASVSTGVGVGIGGVSVGVGAGDQNAHKHQSTLSRFATASLSQSNLLIGQQGNLGLTTEQIQQSLQLYDKLQRLESGDKDSFIALSLVRSYVAAGAHYNFQNYNDNGNTLLMLSIIKPLPMIILYLSKKVSADVNFDLPNADGNTALMLAIEYGLSDDVIRLLLSLTKDKNVENKVEAFQNILLGFILITIHSLNIYMYIHIHICMQSGKTALAIARQKERENIIRLLSEV</sequence>
<dbReference type="InterPro" id="IPR002110">
    <property type="entry name" value="Ankyrin_rpt"/>
</dbReference>
<keyword evidence="2" id="KW-0472">Membrane</keyword>
<gene>
    <name evidence="3" type="ORF">RFI_29889</name>
</gene>
<accession>X6M3A2</accession>
<protein>
    <submittedName>
        <fullName evidence="3">Uncharacterized protein</fullName>
    </submittedName>
</protein>
<reference evidence="3 4" key="1">
    <citation type="journal article" date="2013" name="Curr. Biol.">
        <title>The Genome of the Foraminiferan Reticulomyxa filosa.</title>
        <authorList>
            <person name="Glockner G."/>
            <person name="Hulsmann N."/>
            <person name="Schleicher M."/>
            <person name="Noegel A.A."/>
            <person name="Eichinger L."/>
            <person name="Gallinger C."/>
            <person name="Pawlowski J."/>
            <person name="Sierra R."/>
            <person name="Euteneuer U."/>
            <person name="Pillet L."/>
            <person name="Moustafa A."/>
            <person name="Platzer M."/>
            <person name="Groth M."/>
            <person name="Szafranski K."/>
            <person name="Schliwa M."/>
        </authorList>
    </citation>
    <scope>NUCLEOTIDE SEQUENCE [LARGE SCALE GENOMIC DNA]</scope>
</reference>
<dbReference type="PROSITE" id="PS50297">
    <property type="entry name" value="ANK_REP_REGION"/>
    <property type="match status" value="1"/>
</dbReference>
<evidence type="ECO:0000313" key="4">
    <source>
        <dbReference type="Proteomes" id="UP000023152"/>
    </source>
</evidence>
<dbReference type="PANTHER" id="PTHR24183">
    <property type="entry name" value="FIBRONECTIN TYPE 3 AND ANKYRIN REPEAT DOMAINS PROTEIN 1"/>
    <property type="match status" value="1"/>
</dbReference>
<dbReference type="Gene3D" id="1.25.40.20">
    <property type="entry name" value="Ankyrin repeat-containing domain"/>
    <property type="match status" value="1"/>
</dbReference>
<dbReference type="AlphaFoldDB" id="X6M3A2"/>
<organism evidence="3 4">
    <name type="scientific">Reticulomyxa filosa</name>
    <dbReference type="NCBI Taxonomy" id="46433"/>
    <lineage>
        <taxon>Eukaryota</taxon>
        <taxon>Sar</taxon>
        <taxon>Rhizaria</taxon>
        <taxon>Retaria</taxon>
        <taxon>Foraminifera</taxon>
        <taxon>Monothalamids</taxon>
        <taxon>Reticulomyxidae</taxon>
        <taxon>Reticulomyxa</taxon>
    </lineage>
</organism>
<keyword evidence="1" id="KW-0040">ANK repeat</keyword>
<dbReference type="EMBL" id="ASPP01026105">
    <property type="protein sequence ID" value="ETO07500.1"/>
    <property type="molecule type" value="Genomic_DNA"/>
</dbReference>
<dbReference type="GO" id="GO:0005634">
    <property type="term" value="C:nucleus"/>
    <property type="evidence" value="ECO:0007669"/>
    <property type="project" value="TreeGrafter"/>
</dbReference>
<evidence type="ECO:0000313" key="3">
    <source>
        <dbReference type="EMBL" id="ETO07500.1"/>
    </source>
</evidence>
<feature type="non-terminal residue" evidence="3">
    <location>
        <position position="1"/>
    </location>
</feature>
<dbReference type="InterPro" id="IPR036770">
    <property type="entry name" value="Ankyrin_rpt-contain_sf"/>
</dbReference>
<dbReference type="Proteomes" id="UP000023152">
    <property type="component" value="Unassembled WGS sequence"/>
</dbReference>